<evidence type="ECO:0000313" key="3">
    <source>
        <dbReference type="Proteomes" id="UP000182347"/>
    </source>
</evidence>
<gene>
    <name evidence="2" type="ORF">SAMN05216244_1423</name>
</gene>
<name>A0A1G9PI93_9BACI</name>
<dbReference type="AlphaFoldDB" id="A0A1G9PI93"/>
<evidence type="ECO:0000313" key="2">
    <source>
        <dbReference type="EMBL" id="SDL97917.1"/>
    </source>
</evidence>
<proteinExistence type="predicted"/>
<sequence>MQGLLPFIFLLATVAAFFLNLLGFMRLLPLYFTLPLLFITIYLTIFSFVYRHAFKGFSRMRSRRW</sequence>
<evidence type="ECO:0000256" key="1">
    <source>
        <dbReference type="SAM" id="Phobius"/>
    </source>
</evidence>
<reference evidence="3" key="1">
    <citation type="submission" date="2016-10" db="EMBL/GenBank/DDBJ databases">
        <authorList>
            <person name="Varghese N."/>
            <person name="Submissions S."/>
        </authorList>
    </citation>
    <scope>NUCLEOTIDE SEQUENCE [LARGE SCALE GENOMIC DNA]</scope>
    <source>
        <strain evidence="3">CGMCC 1.6199</strain>
    </source>
</reference>
<keyword evidence="1" id="KW-0472">Membrane</keyword>
<feature type="transmembrane region" description="Helical" evidence="1">
    <location>
        <begin position="7"/>
        <end position="28"/>
    </location>
</feature>
<dbReference type="EMBL" id="FNHF01000001">
    <property type="protein sequence ID" value="SDL97917.1"/>
    <property type="molecule type" value="Genomic_DNA"/>
</dbReference>
<accession>A0A1G9PI93</accession>
<keyword evidence="1" id="KW-0812">Transmembrane</keyword>
<protein>
    <submittedName>
        <fullName evidence="2">Uncharacterized protein</fullName>
    </submittedName>
</protein>
<dbReference type="RefSeq" id="WP_074598083.1">
    <property type="nucleotide sequence ID" value="NZ_FNHF01000001.1"/>
</dbReference>
<keyword evidence="1" id="KW-1133">Transmembrane helix</keyword>
<keyword evidence="3" id="KW-1185">Reference proteome</keyword>
<dbReference type="Proteomes" id="UP000182347">
    <property type="component" value="Unassembled WGS sequence"/>
</dbReference>
<feature type="transmembrane region" description="Helical" evidence="1">
    <location>
        <begin position="34"/>
        <end position="54"/>
    </location>
</feature>
<organism evidence="2 3">
    <name type="scientific">Sediminibacillus halophilus</name>
    <dbReference type="NCBI Taxonomy" id="482461"/>
    <lineage>
        <taxon>Bacteria</taxon>
        <taxon>Bacillati</taxon>
        <taxon>Bacillota</taxon>
        <taxon>Bacilli</taxon>
        <taxon>Bacillales</taxon>
        <taxon>Bacillaceae</taxon>
        <taxon>Sediminibacillus</taxon>
    </lineage>
</organism>